<organism evidence="1 2">
    <name type="scientific">Catharanthus roseus</name>
    <name type="common">Madagascar periwinkle</name>
    <name type="synonym">Vinca rosea</name>
    <dbReference type="NCBI Taxonomy" id="4058"/>
    <lineage>
        <taxon>Eukaryota</taxon>
        <taxon>Viridiplantae</taxon>
        <taxon>Streptophyta</taxon>
        <taxon>Embryophyta</taxon>
        <taxon>Tracheophyta</taxon>
        <taxon>Spermatophyta</taxon>
        <taxon>Magnoliopsida</taxon>
        <taxon>eudicotyledons</taxon>
        <taxon>Gunneridae</taxon>
        <taxon>Pentapetalae</taxon>
        <taxon>asterids</taxon>
        <taxon>lamiids</taxon>
        <taxon>Gentianales</taxon>
        <taxon>Apocynaceae</taxon>
        <taxon>Rauvolfioideae</taxon>
        <taxon>Vinceae</taxon>
        <taxon>Catharanthinae</taxon>
        <taxon>Catharanthus</taxon>
    </lineage>
</organism>
<gene>
    <name evidence="1" type="ORF">M9H77_34320</name>
</gene>
<name>A0ACB9ZLL1_CATRO</name>
<sequence>METGLGMRVYRFGRGILPVCFLSKKDYDHVLIDGLWVVLGHYLTMLKWKPNFCPLQDKITSTPLWVSFPEIPIEFFQEKFFLSMGNLVGRAVKVNPTTLSTSWGKFSRVCMEIDFGKPLVPSISVLGHIQAGVSLGLTQMKASQCKDTSHQSTGHADDRTAFGGKKSTWTRQKAIGGKPL</sequence>
<evidence type="ECO:0000313" key="2">
    <source>
        <dbReference type="Proteomes" id="UP001060085"/>
    </source>
</evidence>
<comment type="caution">
    <text evidence="1">The sequence shown here is derived from an EMBL/GenBank/DDBJ whole genome shotgun (WGS) entry which is preliminary data.</text>
</comment>
<reference evidence="2" key="1">
    <citation type="journal article" date="2023" name="Nat. Plants">
        <title>Single-cell RNA sequencing provides a high-resolution roadmap for understanding the multicellular compartmentation of specialized metabolism.</title>
        <authorList>
            <person name="Sun S."/>
            <person name="Shen X."/>
            <person name="Li Y."/>
            <person name="Li Y."/>
            <person name="Wang S."/>
            <person name="Li R."/>
            <person name="Zhang H."/>
            <person name="Shen G."/>
            <person name="Guo B."/>
            <person name="Wei J."/>
            <person name="Xu J."/>
            <person name="St-Pierre B."/>
            <person name="Chen S."/>
            <person name="Sun C."/>
        </authorList>
    </citation>
    <scope>NUCLEOTIDE SEQUENCE [LARGE SCALE GENOMIC DNA]</scope>
</reference>
<dbReference type="Proteomes" id="UP001060085">
    <property type="component" value="Linkage Group LG08"/>
</dbReference>
<proteinExistence type="predicted"/>
<accession>A0ACB9ZLL1</accession>
<protein>
    <submittedName>
        <fullName evidence="1">Uncharacterized protein</fullName>
    </submittedName>
</protein>
<keyword evidence="2" id="KW-1185">Reference proteome</keyword>
<dbReference type="EMBL" id="CM044708">
    <property type="protein sequence ID" value="KAI5648315.1"/>
    <property type="molecule type" value="Genomic_DNA"/>
</dbReference>
<evidence type="ECO:0000313" key="1">
    <source>
        <dbReference type="EMBL" id="KAI5648315.1"/>
    </source>
</evidence>